<dbReference type="EMBL" id="CADCUS010000213">
    <property type="protein sequence ID" value="CAA9400672.1"/>
    <property type="molecule type" value="Genomic_DNA"/>
</dbReference>
<evidence type="ECO:0000256" key="1">
    <source>
        <dbReference type="SAM" id="MobiDB-lite"/>
    </source>
</evidence>
<proteinExistence type="predicted"/>
<feature type="compositionally biased region" description="Basic residues" evidence="1">
    <location>
        <begin position="38"/>
        <end position="60"/>
    </location>
</feature>
<feature type="compositionally biased region" description="Basic and acidic residues" evidence="1">
    <location>
        <begin position="67"/>
        <end position="87"/>
    </location>
</feature>
<feature type="compositionally biased region" description="Low complexity" evidence="1">
    <location>
        <begin position="108"/>
        <end position="118"/>
    </location>
</feature>
<reference evidence="2" key="1">
    <citation type="submission" date="2020-02" db="EMBL/GenBank/DDBJ databases">
        <authorList>
            <person name="Meier V. D."/>
        </authorList>
    </citation>
    <scope>NUCLEOTIDE SEQUENCE</scope>
    <source>
        <strain evidence="2">AVDCRST_MAG66</strain>
    </source>
</reference>
<organism evidence="2">
    <name type="scientific">uncultured Pseudonocardia sp</name>
    <dbReference type="NCBI Taxonomy" id="211455"/>
    <lineage>
        <taxon>Bacteria</taxon>
        <taxon>Bacillati</taxon>
        <taxon>Actinomycetota</taxon>
        <taxon>Actinomycetes</taxon>
        <taxon>Pseudonocardiales</taxon>
        <taxon>Pseudonocardiaceae</taxon>
        <taxon>Pseudonocardia</taxon>
        <taxon>environmental samples</taxon>
    </lineage>
</organism>
<feature type="non-terminal residue" evidence="2">
    <location>
        <position position="1"/>
    </location>
</feature>
<gene>
    <name evidence="2" type="ORF">AVDCRST_MAG66-1460</name>
</gene>
<feature type="compositionally biased region" description="Basic residues" evidence="1">
    <location>
        <begin position="98"/>
        <end position="107"/>
    </location>
</feature>
<feature type="non-terminal residue" evidence="2">
    <location>
        <position position="147"/>
    </location>
</feature>
<protein>
    <submittedName>
        <fullName evidence="2">Ribosomal silencing factor RsfA</fullName>
    </submittedName>
</protein>
<sequence length="147" mass="16254">GWARVGPPAGEGRVDRHRPGAGHGPRGRRRRSGQEGRGHRRARRVRPARHHRLLRHRLRAQRAPGAGDRRGGRGEAAPARREADPARGHPRGPLGAARLRRRRRARAALRGARVLRPGPAVEGLPAHRRPGGRGRARPGARRRGIRM</sequence>
<dbReference type="AlphaFoldDB" id="A0A6J4P0B8"/>
<feature type="compositionally biased region" description="Basic residues" evidence="1">
    <location>
        <begin position="126"/>
        <end position="147"/>
    </location>
</feature>
<accession>A0A6J4P0B8</accession>
<feature type="compositionally biased region" description="Basic residues" evidence="1">
    <location>
        <begin position="19"/>
        <end position="31"/>
    </location>
</feature>
<evidence type="ECO:0000313" key="2">
    <source>
        <dbReference type="EMBL" id="CAA9400672.1"/>
    </source>
</evidence>
<feature type="region of interest" description="Disordered" evidence="1">
    <location>
        <begin position="1"/>
        <end position="147"/>
    </location>
</feature>
<name>A0A6J4P0B8_9PSEU</name>